<dbReference type="PANTHER" id="PTHR46796:SF15">
    <property type="entry name" value="BLL1074 PROTEIN"/>
    <property type="match status" value="1"/>
</dbReference>
<dbReference type="AlphaFoldDB" id="A0A846WCJ6"/>
<keyword evidence="2" id="KW-0238">DNA-binding</keyword>
<keyword evidence="6" id="KW-1185">Reference proteome</keyword>
<evidence type="ECO:0000256" key="3">
    <source>
        <dbReference type="ARBA" id="ARBA00023163"/>
    </source>
</evidence>
<dbReference type="InterPro" id="IPR050204">
    <property type="entry name" value="AraC_XylS_family_regulators"/>
</dbReference>
<dbReference type="GO" id="GO:0003700">
    <property type="term" value="F:DNA-binding transcription factor activity"/>
    <property type="evidence" value="ECO:0007669"/>
    <property type="project" value="InterPro"/>
</dbReference>
<accession>A0A846WCJ6</accession>
<dbReference type="Pfam" id="PF12833">
    <property type="entry name" value="HTH_18"/>
    <property type="match status" value="1"/>
</dbReference>
<evidence type="ECO:0000259" key="4">
    <source>
        <dbReference type="PROSITE" id="PS01124"/>
    </source>
</evidence>
<dbReference type="Gene3D" id="1.10.10.60">
    <property type="entry name" value="Homeodomain-like"/>
    <property type="match status" value="1"/>
</dbReference>
<evidence type="ECO:0000313" key="5">
    <source>
        <dbReference type="EMBL" id="NKX91031.1"/>
    </source>
</evidence>
<dbReference type="EMBL" id="JAAXOM010000009">
    <property type="protein sequence ID" value="NKX91031.1"/>
    <property type="molecule type" value="Genomic_DNA"/>
</dbReference>
<feature type="domain" description="HTH araC/xylS-type" evidence="4">
    <location>
        <begin position="180"/>
        <end position="263"/>
    </location>
</feature>
<protein>
    <submittedName>
        <fullName evidence="5">Helix-turn-helix transcriptional regulator</fullName>
    </submittedName>
</protein>
<keyword evidence="1" id="KW-0805">Transcription regulation</keyword>
<dbReference type="SMART" id="SM00342">
    <property type="entry name" value="HTH_ARAC"/>
    <property type="match status" value="1"/>
</dbReference>
<gene>
    <name evidence="5" type="ORF">HGA10_27475</name>
</gene>
<sequence>MRPIVSEAELGGDWEVAAPDSNRVPGAMMGGFLERVVGTGAPMRVCARPEVTVVIQFGEAPLRVTAGGEQRQLGGVVAGLAPMPQQVTADRIECLEIRLSPLSTRTLLGAAPSELRGEVVDLDAVWGREAPLLREQLSETPTWAGRFTILTAFLAHREPVGAADPEVAACWNRIVATGGRVRVQELAEWTGWSRQRLWSRFTAQVGVTPKQAAKIVRFRHALDRLAAGQPVADVAAICGYADQPHLHREIVAFAGTTPRTLTH</sequence>
<name>A0A846WCJ6_9NOCA</name>
<proteinExistence type="predicted"/>
<comment type="caution">
    <text evidence="5">The sequence shown here is derived from an EMBL/GenBank/DDBJ whole genome shotgun (WGS) entry which is preliminary data.</text>
</comment>
<dbReference type="PROSITE" id="PS01124">
    <property type="entry name" value="HTH_ARAC_FAMILY_2"/>
    <property type="match status" value="1"/>
</dbReference>
<reference evidence="5 6" key="1">
    <citation type="submission" date="2020-04" db="EMBL/GenBank/DDBJ databases">
        <title>MicrobeNet Type strains.</title>
        <authorList>
            <person name="Nicholson A.C."/>
        </authorList>
    </citation>
    <scope>NUCLEOTIDE SEQUENCE [LARGE SCALE GENOMIC DNA]</scope>
    <source>
        <strain evidence="5 6">DSM 44960</strain>
    </source>
</reference>
<dbReference type="RefSeq" id="WP_067644764.1">
    <property type="nucleotide sequence ID" value="NZ_JAAXOM010000009.1"/>
</dbReference>
<dbReference type="InterPro" id="IPR018060">
    <property type="entry name" value="HTH_AraC"/>
</dbReference>
<dbReference type="PANTHER" id="PTHR46796">
    <property type="entry name" value="HTH-TYPE TRANSCRIPTIONAL ACTIVATOR RHAS-RELATED"/>
    <property type="match status" value="1"/>
</dbReference>
<evidence type="ECO:0000256" key="1">
    <source>
        <dbReference type="ARBA" id="ARBA00023015"/>
    </source>
</evidence>
<evidence type="ECO:0000313" key="6">
    <source>
        <dbReference type="Proteomes" id="UP000572007"/>
    </source>
</evidence>
<dbReference type="GO" id="GO:0043565">
    <property type="term" value="F:sequence-specific DNA binding"/>
    <property type="evidence" value="ECO:0007669"/>
    <property type="project" value="InterPro"/>
</dbReference>
<evidence type="ECO:0000256" key="2">
    <source>
        <dbReference type="ARBA" id="ARBA00023125"/>
    </source>
</evidence>
<dbReference type="Proteomes" id="UP000572007">
    <property type="component" value="Unassembled WGS sequence"/>
</dbReference>
<organism evidence="5 6">
    <name type="scientific">Nocardia coubleae</name>
    <dbReference type="NCBI Taxonomy" id="356147"/>
    <lineage>
        <taxon>Bacteria</taxon>
        <taxon>Bacillati</taxon>
        <taxon>Actinomycetota</taxon>
        <taxon>Actinomycetes</taxon>
        <taxon>Mycobacteriales</taxon>
        <taxon>Nocardiaceae</taxon>
        <taxon>Nocardia</taxon>
    </lineage>
</organism>
<keyword evidence="3" id="KW-0804">Transcription</keyword>